<name>A0ABC8URA5_9AQUA</name>
<accession>A0ABC8URA5</accession>
<dbReference type="Proteomes" id="UP001642360">
    <property type="component" value="Unassembled WGS sequence"/>
</dbReference>
<proteinExistence type="predicted"/>
<protein>
    <submittedName>
        <fullName evidence="1">Uncharacterized protein</fullName>
    </submittedName>
</protein>
<comment type="caution">
    <text evidence="1">The sequence shown here is derived from an EMBL/GenBank/DDBJ whole genome shotgun (WGS) entry which is preliminary data.</text>
</comment>
<reference evidence="1 2" key="1">
    <citation type="submission" date="2024-02" db="EMBL/GenBank/DDBJ databases">
        <authorList>
            <person name="Vignale AGUSTIN F."/>
            <person name="Sosa J E."/>
            <person name="Modenutti C."/>
        </authorList>
    </citation>
    <scope>NUCLEOTIDE SEQUENCE [LARGE SCALE GENOMIC DNA]</scope>
</reference>
<dbReference type="AlphaFoldDB" id="A0ABC8URA5"/>
<keyword evidence="2" id="KW-1185">Reference proteome</keyword>
<gene>
    <name evidence="1" type="ORF">ILEXP_LOCUS53878</name>
</gene>
<evidence type="ECO:0000313" key="2">
    <source>
        <dbReference type="Proteomes" id="UP001642360"/>
    </source>
</evidence>
<sequence length="117" mass="12417">MLRIVGVVRWAQTLDLVCWAQALELSAWRLDVDYGAKAPNFVHWAQTLAGVKCLALVCTLRIAGDTLKSSCLGNACSRWGGQCHWVGNGLGRCLANNLSDATAQASALALSSTGATR</sequence>
<organism evidence="1 2">
    <name type="scientific">Ilex paraguariensis</name>
    <name type="common">yerba mate</name>
    <dbReference type="NCBI Taxonomy" id="185542"/>
    <lineage>
        <taxon>Eukaryota</taxon>
        <taxon>Viridiplantae</taxon>
        <taxon>Streptophyta</taxon>
        <taxon>Embryophyta</taxon>
        <taxon>Tracheophyta</taxon>
        <taxon>Spermatophyta</taxon>
        <taxon>Magnoliopsida</taxon>
        <taxon>eudicotyledons</taxon>
        <taxon>Gunneridae</taxon>
        <taxon>Pentapetalae</taxon>
        <taxon>asterids</taxon>
        <taxon>campanulids</taxon>
        <taxon>Aquifoliales</taxon>
        <taxon>Aquifoliaceae</taxon>
        <taxon>Ilex</taxon>
    </lineage>
</organism>
<dbReference type="EMBL" id="CAUOFW020008702">
    <property type="protein sequence ID" value="CAK9183601.1"/>
    <property type="molecule type" value="Genomic_DNA"/>
</dbReference>
<evidence type="ECO:0000313" key="1">
    <source>
        <dbReference type="EMBL" id="CAK9183601.1"/>
    </source>
</evidence>